<evidence type="ECO:0000256" key="5">
    <source>
        <dbReference type="ARBA" id="ARBA00022793"/>
    </source>
</evidence>
<reference evidence="9 10" key="1">
    <citation type="journal article" date="2015" name="Nature">
        <title>rRNA introns, odd ribosomes, and small enigmatic genomes across a large radiation of phyla.</title>
        <authorList>
            <person name="Brown C.T."/>
            <person name="Hug L.A."/>
            <person name="Thomas B.C."/>
            <person name="Sharon I."/>
            <person name="Castelle C.J."/>
            <person name="Singh A."/>
            <person name="Wilkins M.J."/>
            <person name="Williams K.H."/>
            <person name="Banfield J.F."/>
        </authorList>
    </citation>
    <scope>NUCLEOTIDE SEQUENCE [LARGE SCALE GENOMIC DNA]</scope>
</reference>
<evidence type="ECO:0000313" key="10">
    <source>
        <dbReference type="Proteomes" id="UP000034044"/>
    </source>
</evidence>
<accession>A0A0G0GA99</accession>
<dbReference type="Pfam" id="PF01862">
    <property type="entry name" value="PvlArgDC"/>
    <property type="match status" value="1"/>
</dbReference>
<comment type="caution">
    <text evidence="9">The sequence shown here is derived from an EMBL/GenBank/DDBJ whole genome shotgun (WGS) entry which is preliminary data.</text>
</comment>
<dbReference type="EC" id="4.1.1.19" evidence="3"/>
<evidence type="ECO:0000256" key="6">
    <source>
        <dbReference type="ARBA" id="ARBA00023239"/>
    </source>
</evidence>
<dbReference type="Gene3D" id="3.50.20.10">
    <property type="entry name" value="Pyruvoyl-Dependent Histidine Decarboxylase, subunit B"/>
    <property type="match status" value="1"/>
</dbReference>
<dbReference type="GO" id="GO:0008792">
    <property type="term" value="F:arginine decarboxylase activity"/>
    <property type="evidence" value="ECO:0007669"/>
    <property type="project" value="UniProtKB-EC"/>
</dbReference>
<dbReference type="InterPro" id="IPR016104">
    <property type="entry name" value="Pyr-dep_his/arg-deCO2ase"/>
</dbReference>
<comment type="cofactor">
    <cofactor evidence="1">
        <name>pyruvate</name>
        <dbReference type="ChEBI" id="CHEBI:15361"/>
    </cofactor>
</comment>
<evidence type="ECO:0000256" key="4">
    <source>
        <dbReference type="ARBA" id="ARBA00014727"/>
    </source>
</evidence>
<dbReference type="Proteomes" id="UP000034044">
    <property type="component" value="Unassembled WGS sequence"/>
</dbReference>
<evidence type="ECO:0000256" key="1">
    <source>
        <dbReference type="ARBA" id="ARBA00001928"/>
    </source>
</evidence>
<keyword evidence="7" id="KW-0670">Pyruvate</keyword>
<dbReference type="AlphaFoldDB" id="A0A0G0GA99"/>
<comment type="catalytic activity">
    <reaction evidence="8">
        <text>L-arginine + H(+) = agmatine + CO2</text>
        <dbReference type="Rhea" id="RHEA:17641"/>
        <dbReference type="ChEBI" id="CHEBI:15378"/>
        <dbReference type="ChEBI" id="CHEBI:16526"/>
        <dbReference type="ChEBI" id="CHEBI:32682"/>
        <dbReference type="ChEBI" id="CHEBI:58145"/>
        <dbReference type="EC" id="4.1.1.19"/>
    </reaction>
</comment>
<protein>
    <recommendedName>
        <fullName evidence="4">Pyruvoyl-dependent arginine decarboxylase AaxB</fullName>
        <ecNumber evidence="3">4.1.1.19</ecNumber>
    </recommendedName>
</protein>
<gene>
    <name evidence="9" type="ORF">US36_C0006G0004</name>
</gene>
<evidence type="ECO:0000256" key="8">
    <source>
        <dbReference type="ARBA" id="ARBA00049309"/>
    </source>
</evidence>
<evidence type="ECO:0000256" key="2">
    <source>
        <dbReference type="ARBA" id="ARBA00008611"/>
    </source>
</evidence>
<keyword evidence="5" id="KW-0210">Decarboxylase</keyword>
<dbReference type="GO" id="GO:0006527">
    <property type="term" value="P:L-arginine catabolic process"/>
    <property type="evidence" value="ECO:0007669"/>
    <property type="project" value="InterPro"/>
</dbReference>
<sequence length="158" mass="18020">MEIVLTSAIGSGKTSLSAFDDALFKAGMGNYNLIRLSSIIPKNAKIKVKKNNKKETFQFDGHGFKLYAVYEYNICFRGESTWSGLGWFQKEDGRGIFVEHSGSSKEKVENLIENSILELKKRRQYKGKYNKLVIGKKNESNDFICSLVIAKYKVENWD</sequence>
<evidence type="ECO:0000313" key="9">
    <source>
        <dbReference type="EMBL" id="KKQ23005.1"/>
    </source>
</evidence>
<dbReference type="SFLD" id="SFLDG01170">
    <property type="entry name" value="Pyruvoyl-dependent_arginine_de"/>
    <property type="match status" value="1"/>
</dbReference>
<dbReference type="SUPFAM" id="SSF56271">
    <property type="entry name" value="Pyruvoyl-dependent histidine and arginine decarboxylases"/>
    <property type="match status" value="1"/>
</dbReference>
<evidence type="ECO:0000256" key="3">
    <source>
        <dbReference type="ARBA" id="ARBA00012426"/>
    </source>
</evidence>
<organism evidence="9 10">
    <name type="scientific">Candidatus Wolfebacteria bacterium GW2011_GWC1_37_10</name>
    <dbReference type="NCBI Taxonomy" id="1619010"/>
    <lineage>
        <taxon>Bacteria</taxon>
        <taxon>Candidatus Wolfeibacteriota</taxon>
    </lineage>
</organism>
<dbReference type="EMBL" id="LBSR01000006">
    <property type="protein sequence ID" value="KKQ23005.1"/>
    <property type="molecule type" value="Genomic_DNA"/>
</dbReference>
<keyword evidence="6" id="KW-0456">Lyase</keyword>
<proteinExistence type="inferred from homology"/>
<dbReference type="InterPro" id="IPR016105">
    <property type="entry name" value="Pyr-dep_his/arg-deCO2ase_sand"/>
</dbReference>
<evidence type="ECO:0000256" key="7">
    <source>
        <dbReference type="ARBA" id="ARBA00023317"/>
    </source>
</evidence>
<dbReference type="InterPro" id="IPR002724">
    <property type="entry name" value="Pyruvoyl-dep_arg_deCO2ase"/>
</dbReference>
<name>A0A0G0GA99_9BACT</name>
<comment type="similarity">
    <text evidence="2">Belongs to the pyruvoyl-dependent arginine decarboxylase family.</text>
</comment>